<accession>A0A1I3AMT0</accession>
<evidence type="ECO:0000256" key="1">
    <source>
        <dbReference type="ARBA" id="ARBA00004236"/>
    </source>
</evidence>
<dbReference type="GO" id="GO:0044781">
    <property type="term" value="P:bacterial-type flagellum organization"/>
    <property type="evidence" value="ECO:0007669"/>
    <property type="project" value="InterPro"/>
</dbReference>
<organism evidence="7 8">
    <name type="scientific">Pisciglobus halotolerans</name>
    <dbReference type="NCBI Taxonomy" id="745365"/>
    <lineage>
        <taxon>Bacteria</taxon>
        <taxon>Bacillati</taxon>
        <taxon>Bacillota</taxon>
        <taxon>Bacilli</taxon>
        <taxon>Lactobacillales</taxon>
        <taxon>Carnobacteriaceae</taxon>
    </lineage>
</organism>
<evidence type="ECO:0000313" key="8">
    <source>
        <dbReference type="Proteomes" id="UP000198668"/>
    </source>
</evidence>
<evidence type="ECO:0000256" key="6">
    <source>
        <dbReference type="SAM" id="Phobius"/>
    </source>
</evidence>
<feature type="transmembrane region" description="Helical" evidence="6">
    <location>
        <begin position="6"/>
        <end position="28"/>
    </location>
</feature>
<dbReference type="Proteomes" id="UP000198668">
    <property type="component" value="Unassembled WGS sequence"/>
</dbReference>
<dbReference type="RefSeq" id="WP_052181912.1">
    <property type="nucleotide sequence ID" value="NZ_FOQE01000001.1"/>
</dbReference>
<name>A0A1I3AMT0_9LACT</name>
<protein>
    <submittedName>
        <fullName evidence="7">Flagellar protein FliO/FliZ</fullName>
    </submittedName>
</protein>
<dbReference type="AlphaFoldDB" id="A0A1I3AMT0"/>
<evidence type="ECO:0000256" key="4">
    <source>
        <dbReference type="ARBA" id="ARBA00022989"/>
    </source>
</evidence>
<keyword evidence="4 6" id="KW-1133">Transmembrane helix</keyword>
<reference evidence="7 8" key="1">
    <citation type="submission" date="2016-10" db="EMBL/GenBank/DDBJ databases">
        <authorList>
            <person name="de Groot N.N."/>
        </authorList>
    </citation>
    <scope>NUCLEOTIDE SEQUENCE [LARGE SCALE GENOMIC DNA]</scope>
    <source>
        <strain evidence="7 8">DSM 27630</strain>
    </source>
</reference>
<evidence type="ECO:0000256" key="2">
    <source>
        <dbReference type="ARBA" id="ARBA00022475"/>
    </source>
</evidence>
<sequence length="127" mass="14421">MNFGTGMGYLLKSIAALVLIIYLANLLLRYLNGLSSKKTQSLQVIERLPLSKTSSLCIVKVVETYYLMSFTEGKNELLKTLSEAEIRVIQQLQEEKKETAVPEQFEGMIKALLEQKQSHAEKRQKRG</sequence>
<evidence type="ECO:0000256" key="5">
    <source>
        <dbReference type="ARBA" id="ARBA00023136"/>
    </source>
</evidence>
<dbReference type="EMBL" id="FOQE01000001">
    <property type="protein sequence ID" value="SFH51367.1"/>
    <property type="molecule type" value="Genomic_DNA"/>
</dbReference>
<gene>
    <name evidence="7" type="ORF">SAMN04489868_10154</name>
</gene>
<keyword evidence="8" id="KW-1185">Reference proteome</keyword>
<evidence type="ECO:0000256" key="3">
    <source>
        <dbReference type="ARBA" id="ARBA00022692"/>
    </source>
</evidence>
<proteinExistence type="predicted"/>
<keyword evidence="7" id="KW-0282">Flagellum</keyword>
<keyword evidence="7" id="KW-0969">Cilium</keyword>
<keyword evidence="2" id="KW-1003">Cell membrane</keyword>
<evidence type="ECO:0000313" key="7">
    <source>
        <dbReference type="EMBL" id="SFH51367.1"/>
    </source>
</evidence>
<comment type="subcellular location">
    <subcellularLocation>
        <location evidence="1">Cell membrane</location>
    </subcellularLocation>
</comment>
<dbReference type="GO" id="GO:0016020">
    <property type="term" value="C:membrane"/>
    <property type="evidence" value="ECO:0007669"/>
    <property type="project" value="InterPro"/>
</dbReference>
<keyword evidence="5 6" id="KW-0472">Membrane</keyword>
<dbReference type="Pfam" id="PF04347">
    <property type="entry name" value="FliO"/>
    <property type="match status" value="1"/>
</dbReference>
<dbReference type="InterPro" id="IPR022781">
    <property type="entry name" value="Flagellar_biosynth_FliO"/>
</dbReference>
<keyword evidence="7" id="KW-0966">Cell projection</keyword>
<keyword evidence="3 6" id="KW-0812">Transmembrane</keyword>
<dbReference type="OrthoDB" id="2298465at2"/>